<proteinExistence type="predicted"/>
<organism evidence="1 2">
    <name type="scientific">Mycena pura</name>
    <dbReference type="NCBI Taxonomy" id="153505"/>
    <lineage>
        <taxon>Eukaryota</taxon>
        <taxon>Fungi</taxon>
        <taxon>Dikarya</taxon>
        <taxon>Basidiomycota</taxon>
        <taxon>Agaricomycotina</taxon>
        <taxon>Agaricomycetes</taxon>
        <taxon>Agaricomycetidae</taxon>
        <taxon>Agaricales</taxon>
        <taxon>Marasmiineae</taxon>
        <taxon>Mycenaceae</taxon>
        <taxon>Mycena</taxon>
    </lineage>
</organism>
<dbReference type="EMBL" id="JARJCW010000022">
    <property type="protein sequence ID" value="KAJ7212981.1"/>
    <property type="molecule type" value="Genomic_DNA"/>
</dbReference>
<accession>A0AAD6YC49</accession>
<dbReference type="AlphaFoldDB" id="A0AAD6YC49"/>
<name>A0AAD6YC49_9AGAR</name>
<protein>
    <submittedName>
        <fullName evidence="1">Uncharacterized protein</fullName>
    </submittedName>
</protein>
<comment type="caution">
    <text evidence="1">The sequence shown here is derived from an EMBL/GenBank/DDBJ whole genome shotgun (WGS) entry which is preliminary data.</text>
</comment>
<evidence type="ECO:0000313" key="2">
    <source>
        <dbReference type="Proteomes" id="UP001219525"/>
    </source>
</evidence>
<reference evidence="1" key="1">
    <citation type="submission" date="2023-03" db="EMBL/GenBank/DDBJ databases">
        <title>Massive genome expansion in bonnet fungi (Mycena s.s.) driven by repeated elements and novel gene families across ecological guilds.</title>
        <authorList>
            <consortium name="Lawrence Berkeley National Laboratory"/>
            <person name="Harder C.B."/>
            <person name="Miyauchi S."/>
            <person name="Viragh M."/>
            <person name="Kuo A."/>
            <person name="Thoen E."/>
            <person name="Andreopoulos B."/>
            <person name="Lu D."/>
            <person name="Skrede I."/>
            <person name="Drula E."/>
            <person name="Henrissat B."/>
            <person name="Morin E."/>
            <person name="Kohler A."/>
            <person name="Barry K."/>
            <person name="LaButti K."/>
            <person name="Morin E."/>
            <person name="Salamov A."/>
            <person name="Lipzen A."/>
            <person name="Mereny Z."/>
            <person name="Hegedus B."/>
            <person name="Baldrian P."/>
            <person name="Stursova M."/>
            <person name="Weitz H."/>
            <person name="Taylor A."/>
            <person name="Grigoriev I.V."/>
            <person name="Nagy L.G."/>
            <person name="Martin F."/>
            <person name="Kauserud H."/>
        </authorList>
    </citation>
    <scope>NUCLEOTIDE SEQUENCE</scope>
    <source>
        <strain evidence="1">9144</strain>
    </source>
</reference>
<sequence length="221" mass="26468">MGRRAKYFTQEEKAQVDRARARKYNASERGVEVRTQRRQLVHTSKTAKKRIPRLIPPPDIIRRLAFFEIDCDSQRLHAACEADFDYTHLRAWLKQPPFSLSQNDTRTYNDEGEEQDVDSEAYIAATHALEMELHGVRLRREHEHDQRRRDELHHLGWHAAMDNVRRDVQGLLESWQEVLALKALYDEQTQPRQFAMWTHYRDWLARTIYRLYYLHYIPAPS</sequence>
<dbReference type="Proteomes" id="UP001219525">
    <property type="component" value="Unassembled WGS sequence"/>
</dbReference>
<gene>
    <name evidence="1" type="ORF">GGX14DRAFT_564028</name>
</gene>
<keyword evidence="2" id="KW-1185">Reference proteome</keyword>
<evidence type="ECO:0000313" key="1">
    <source>
        <dbReference type="EMBL" id="KAJ7212981.1"/>
    </source>
</evidence>